<organism evidence="1 2">
    <name type="scientific">Spirosoma utsteinense</name>
    <dbReference type="NCBI Taxonomy" id="2585773"/>
    <lineage>
        <taxon>Bacteria</taxon>
        <taxon>Pseudomonadati</taxon>
        <taxon>Bacteroidota</taxon>
        <taxon>Cytophagia</taxon>
        <taxon>Cytophagales</taxon>
        <taxon>Cytophagaceae</taxon>
        <taxon>Spirosoma</taxon>
    </lineage>
</organism>
<protein>
    <submittedName>
        <fullName evidence="1">Uncharacterized protein</fullName>
    </submittedName>
</protein>
<name>A0ABR6W171_9BACT</name>
<keyword evidence="2" id="KW-1185">Reference proteome</keyword>
<dbReference type="EMBL" id="VFIA01000002">
    <property type="protein sequence ID" value="MBC3789883.1"/>
    <property type="molecule type" value="Genomic_DNA"/>
</dbReference>
<proteinExistence type="predicted"/>
<gene>
    <name evidence="1" type="ORF">FH603_366</name>
</gene>
<evidence type="ECO:0000313" key="1">
    <source>
        <dbReference type="EMBL" id="MBC3789883.1"/>
    </source>
</evidence>
<comment type="caution">
    <text evidence="1">The sequence shown here is derived from an EMBL/GenBank/DDBJ whole genome shotgun (WGS) entry which is preliminary data.</text>
</comment>
<reference evidence="1 2" key="1">
    <citation type="submission" date="2019-06" db="EMBL/GenBank/DDBJ databases">
        <title>Spirosoma utsteinense sp. nov. isolated from Antarctic ice-free soils.</title>
        <authorList>
            <person name="Tahon G."/>
        </authorList>
    </citation>
    <scope>NUCLEOTIDE SEQUENCE [LARGE SCALE GENOMIC DNA]</scope>
    <source>
        <strain evidence="1 2">LMG 31447</strain>
    </source>
</reference>
<sequence>MEATYHLNPDELNENFLKAIQVLFQDRRLKVTVEIEDDETEAIRSNGALHEKLIRRMANADAGSVKEVNLNQYLSDASTDV</sequence>
<accession>A0ABR6W171</accession>
<dbReference type="Proteomes" id="UP000700732">
    <property type="component" value="Unassembled WGS sequence"/>
</dbReference>
<dbReference type="RefSeq" id="WP_186735450.1">
    <property type="nucleotide sequence ID" value="NZ_VFIA01000002.1"/>
</dbReference>
<evidence type="ECO:0000313" key="2">
    <source>
        <dbReference type="Proteomes" id="UP000700732"/>
    </source>
</evidence>